<dbReference type="SUPFAM" id="SSF81383">
    <property type="entry name" value="F-box domain"/>
    <property type="match status" value="1"/>
</dbReference>
<gene>
    <name evidence="2" type="ORF">CTI12_AA473230</name>
</gene>
<keyword evidence="3" id="KW-1185">Reference proteome</keyword>
<dbReference type="PANTHER" id="PTHR34223:SF51">
    <property type="entry name" value="OS06G0556300 PROTEIN"/>
    <property type="match status" value="1"/>
</dbReference>
<protein>
    <submittedName>
        <fullName evidence="2">F-box domain, FBD domain, Leucine-rich repeat domain, L domain-like protein</fullName>
    </submittedName>
</protein>
<dbReference type="AlphaFoldDB" id="A0A2U1LN27"/>
<dbReference type="Proteomes" id="UP000245207">
    <property type="component" value="Unassembled WGS sequence"/>
</dbReference>
<dbReference type="STRING" id="35608.A0A2U1LN27"/>
<name>A0A2U1LN27_ARTAN</name>
<dbReference type="OrthoDB" id="594804at2759"/>
<dbReference type="PANTHER" id="PTHR34223">
    <property type="entry name" value="OS11G0201299 PROTEIN"/>
    <property type="match status" value="1"/>
</dbReference>
<dbReference type="InterPro" id="IPR036047">
    <property type="entry name" value="F-box-like_dom_sf"/>
</dbReference>
<organism evidence="2 3">
    <name type="scientific">Artemisia annua</name>
    <name type="common">Sweet wormwood</name>
    <dbReference type="NCBI Taxonomy" id="35608"/>
    <lineage>
        <taxon>Eukaryota</taxon>
        <taxon>Viridiplantae</taxon>
        <taxon>Streptophyta</taxon>
        <taxon>Embryophyta</taxon>
        <taxon>Tracheophyta</taxon>
        <taxon>Spermatophyta</taxon>
        <taxon>Magnoliopsida</taxon>
        <taxon>eudicotyledons</taxon>
        <taxon>Gunneridae</taxon>
        <taxon>Pentapetalae</taxon>
        <taxon>asterids</taxon>
        <taxon>campanulids</taxon>
        <taxon>Asterales</taxon>
        <taxon>Asteraceae</taxon>
        <taxon>Asteroideae</taxon>
        <taxon>Anthemideae</taxon>
        <taxon>Artemisiinae</taxon>
        <taxon>Artemisia</taxon>
    </lineage>
</organism>
<feature type="domain" description="At1g61320/AtMIF1 LRR" evidence="1">
    <location>
        <begin position="95"/>
        <end position="342"/>
    </location>
</feature>
<evidence type="ECO:0000313" key="2">
    <source>
        <dbReference type="EMBL" id="PWA50397.1"/>
    </source>
</evidence>
<reference evidence="2 3" key="1">
    <citation type="journal article" date="2018" name="Mol. Plant">
        <title>The genome of Artemisia annua provides insight into the evolution of Asteraceae family and artemisinin biosynthesis.</title>
        <authorList>
            <person name="Shen Q."/>
            <person name="Zhang L."/>
            <person name="Liao Z."/>
            <person name="Wang S."/>
            <person name="Yan T."/>
            <person name="Shi P."/>
            <person name="Liu M."/>
            <person name="Fu X."/>
            <person name="Pan Q."/>
            <person name="Wang Y."/>
            <person name="Lv Z."/>
            <person name="Lu X."/>
            <person name="Zhang F."/>
            <person name="Jiang W."/>
            <person name="Ma Y."/>
            <person name="Chen M."/>
            <person name="Hao X."/>
            <person name="Li L."/>
            <person name="Tang Y."/>
            <person name="Lv G."/>
            <person name="Zhou Y."/>
            <person name="Sun X."/>
            <person name="Brodelius P.E."/>
            <person name="Rose J.K.C."/>
            <person name="Tang K."/>
        </authorList>
    </citation>
    <scope>NUCLEOTIDE SEQUENCE [LARGE SCALE GENOMIC DNA]</scope>
    <source>
        <strain evidence="3">cv. Huhao1</strain>
        <tissue evidence="2">Leaf</tissue>
    </source>
</reference>
<comment type="caution">
    <text evidence="2">The sequence shown here is derived from an EMBL/GenBank/DDBJ whole genome shotgun (WGS) entry which is preliminary data.</text>
</comment>
<dbReference type="Pfam" id="PF23622">
    <property type="entry name" value="LRR_At1g61320_AtMIF1"/>
    <property type="match status" value="1"/>
</dbReference>
<dbReference type="Gene3D" id="3.80.10.10">
    <property type="entry name" value="Ribonuclease Inhibitor"/>
    <property type="match status" value="1"/>
</dbReference>
<proteinExistence type="predicted"/>
<evidence type="ECO:0000259" key="1">
    <source>
        <dbReference type="Pfam" id="PF23622"/>
    </source>
</evidence>
<sequence length="466" mass="53777">MNKSKRANPSNLENDVDFISNMLDPILQLILQVLPNTEEVVRTSIISSRWRYLWTSIPYFPYLDIDCFRVVNPLTNFKKNNFEKFVSWALANKTVDLDKKWIEAASMRKVKKLDLIFCCDITMPVCLISCDSLEVFRLCLYDFTLHMRDCTWFRALKVLELNRIQWYKSDLPDQFIRMCPLLEELSLIECSRILINVPFRISSPKLKTLILHNRKKNIYGLTKYCSDIEIDCPELMLLEYVGPTGPLCLNSLDNLKKAVILPEDKIQQKISYQRGDNICETLAGMSHCIDAACDEEEKFPASFPNLKTLEVTTTIDAFTLKVLIQLLKCSPNLESLHLVIQKFSECYLLTVCLRKDGSTCDTSGLHAPISIRVLARVPKKFDNRNATLLKSFDLTVHDLDRFFVNLDLFQRNSKCLVSMTLLLIAQLKDVLYTAKFRAWRARYGKARPAEGARGLNIRGQMKEPQE</sequence>
<dbReference type="InterPro" id="IPR055357">
    <property type="entry name" value="LRR_At1g61320_AtMIF1"/>
</dbReference>
<dbReference type="SUPFAM" id="SSF52047">
    <property type="entry name" value="RNI-like"/>
    <property type="match status" value="1"/>
</dbReference>
<dbReference type="InterPro" id="IPR032675">
    <property type="entry name" value="LRR_dom_sf"/>
</dbReference>
<evidence type="ECO:0000313" key="3">
    <source>
        <dbReference type="Proteomes" id="UP000245207"/>
    </source>
</evidence>
<accession>A0A2U1LN27</accession>
<dbReference type="EMBL" id="PKPP01008554">
    <property type="protein sequence ID" value="PWA50397.1"/>
    <property type="molecule type" value="Genomic_DNA"/>
</dbReference>
<dbReference type="InterPro" id="IPR053197">
    <property type="entry name" value="F-box_SCFL_complex_component"/>
</dbReference>